<name>A0AAV7FET7_ARIFI</name>
<evidence type="ECO:0000256" key="1">
    <source>
        <dbReference type="SAM" id="Phobius"/>
    </source>
</evidence>
<dbReference type="InterPro" id="IPR006461">
    <property type="entry name" value="PLAC_motif_containing"/>
</dbReference>
<proteinExistence type="predicted"/>
<gene>
    <name evidence="2" type="ORF">H6P81_002864</name>
</gene>
<keyword evidence="1" id="KW-1133">Transmembrane helix</keyword>
<evidence type="ECO:0000313" key="3">
    <source>
        <dbReference type="Proteomes" id="UP000825729"/>
    </source>
</evidence>
<accession>A0AAV7FET7</accession>
<reference evidence="2 3" key="1">
    <citation type="submission" date="2021-07" db="EMBL/GenBank/DDBJ databases">
        <title>The Aristolochia fimbriata genome: insights into angiosperm evolution, floral development and chemical biosynthesis.</title>
        <authorList>
            <person name="Jiao Y."/>
        </authorList>
    </citation>
    <scope>NUCLEOTIDE SEQUENCE [LARGE SCALE GENOMIC DNA]</scope>
    <source>
        <strain evidence="2">IBCAS-2021</strain>
        <tissue evidence="2">Leaf</tissue>
    </source>
</reference>
<dbReference type="PANTHER" id="PTHR15907">
    <property type="entry name" value="DUF614 FAMILY PROTEIN-RELATED"/>
    <property type="match status" value="1"/>
</dbReference>
<dbReference type="EMBL" id="JAINDJ010000002">
    <property type="protein sequence ID" value="KAG9458356.1"/>
    <property type="molecule type" value="Genomic_DNA"/>
</dbReference>
<evidence type="ECO:0000313" key="2">
    <source>
        <dbReference type="EMBL" id="KAG9458356.1"/>
    </source>
</evidence>
<keyword evidence="1" id="KW-0812">Transmembrane</keyword>
<feature type="transmembrane region" description="Helical" evidence="1">
    <location>
        <begin position="49"/>
        <end position="67"/>
    </location>
</feature>
<protein>
    <submittedName>
        <fullName evidence="2">Uncharacterized protein</fullName>
    </submittedName>
</protein>
<dbReference type="Proteomes" id="UP000825729">
    <property type="component" value="Unassembled WGS sequence"/>
</dbReference>
<keyword evidence="3" id="KW-1185">Reference proteome</keyword>
<sequence>MLVALSDLGGDLGFLDVYRSGCNLLRPLLHTVSREEWSCLGLRQGPSCGTAGCLFVLLAYMGCVCFYSSGYRGKLRSQYQLQEAPCNDCLVHCCCSSYAWCQEYRELRTRGLDPSLAN</sequence>
<keyword evidence="1" id="KW-0472">Membrane</keyword>
<dbReference type="NCBIfam" id="TIGR01571">
    <property type="entry name" value="A_thal_Cys_rich"/>
    <property type="match status" value="1"/>
</dbReference>
<dbReference type="Pfam" id="PF04749">
    <property type="entry name" value="PLAC8"/>
    <property type="match status" value="1"/>
</dbReference>
<organism evidence="2 3">
    <name type="scientific">Aristolochia fimbriata</name>
    <name type="common">White veined hardy Dutchman's pipe vine</name>
    <dbReference type="NCBI Taxonomy" id="158543"/>
    <lineage>
        <taxon>Eukaryota</taxon>
        <taxon>Viridiplantae</taxon>
        <taxon>Streptophyta</taxon>
        <taxon>Embryophyta</taxon>
        <taxon>Tracheophyta</taxon>
        <taxon>Spermatophyta</taxon>
        <taxon>Magnoliopsida</taxon>
        <taxon>Magnoliidae</taxon>
        <taxon>Piperales</taxon>
        <taxon>Aristolochiaceae</taxon>
        <taxon>Aristolochia</taxon>
    </lineage>
</organism>
<dbReference type="AlphaFoldDB" id="A0AAV7FET7"/>
<comment type="caution">
    <text evidence="2">The sequence shown here is derived from an EMBL/GenBank/DDBJ whole genome shotgun (WGS) entry which is preliminary data.</text>
</comment>